<organism evidence="1 2">
    <name type="scientific">Entomophthora muscae</name>
    <dbReference type="NCBI Taxonomy" id="34485"/>
    <lineage>
        <taxon>Eukaryota</taxon>
        <taxon>Fungi</taxon>
        <taxon>Fungi incertae sedis</taxon>
        <taxon>Zoopagomycota</taxon>
        <taxon>Entomophthoromycotina</taxon>
        <taxon>Entomophthoromycetes</taxon>
        <taxon>Entomophthorales</taxon>
        <taxon>Entomophthoraceae</taxon>
        <taxon>Entomophthora</taxon>
    </lineage>
</organism>
<evidence type="ECO:0000313" key="1">
    <source>
        <dbReference type="EMBL" id="KAJ9085339.1"/>
    </source>
</evidence>
<evidence type="ECO:0000313" key="2">
    <source>
        <dbReference type="Proteomes" id="UP001165960"/>
    </source>
</evidence>
<dbReference type="Proteomes" id="UP001165960">
    <property type="component" value="Unassembled WGS sequence"/>
</dbReference>
<gene>
    <name evidence="1" type="ORF">DSO57_1014964</name>
</gene>
<reference evidence="1" key="1">
    <citation type="submission" date="2022-04" db="EMBL/GenBank/DDBJ databases">
        <title>Genome of the entomopathogenic fungus Entomophthora muscae.</title>
        <authorList>
            <person name="Elya C."/>
            <person name="Lovett B.R."/>
            <person name="Lee E."/>
            <person name="Macias A.M."/>
            <person name="Hajek A.E."/>
            <person name="De Bivort B.L."/>
            <person name="Kasson M.T."/>
            <person name="De Fine Licht H.H."/>
            <person name="Stajich J.E."/>
        </authorList>
    </citation>
    <scope>NUCLEOTIDE SEQUENCE</scope>
    <source>
        <strain evidence="1">Berkeley</strain>
    </source>
</reference>
<protein>
    <submittedName>
        <fullName evidence="1">Uncharacterized protein</fullName>
    </submittedName>
</protein>
<proteinExistence type="predicted"/>
<comment type="caution">
    <text evidence="1">The sequence shown here is derived from an EMBL/GenBank/DDBJ whole genome shotgun (WGS) entry which is preliminary data.</text>
</comment>
<keyword evidence="2" id="KW-1185">Reference proteome</keyword>
<dbReference type="EMBL" id="QTSX02000768">
    <property type="protein sequence ID" value="KAJ9085339.1"/>
    <property type="molecule type" value="Genomic_DNA"/>
</dbReference>
<sequence>MAAPASTMSNLNTESKALSKFHEAIRLNPLTPEEKNSFVLARNYVQAKISFWQTVGAAVSIVICMTPLSKRVGTIGLFSAPIQGAAFGIVVGTYGGYKIIKQIPDQEKIARIFKDFKFSTADISLIGYLGRPLSEKEAPKSASKPISQKEVPIKARMPIIEEEEEDEEYSNDFNYKLYGNDASAWDNVRNASFSKQSSWERVRQRESITGSFNPFQVQESQLGRWEQIREENKVNNPTLVAPGANSSISLSDIGQRDSDSHNTGGSFRKNKYGDII</sequence>
<name>A0ACC2UEJ5_9FUNG</name>
<accession>A0ACC2UEJ5</accession>